<evidence type="ECO:0000256" key="1">
    <source>
        <dbReference type="SAM" id="Phobius"/>
    </source>
</evidence>
<dbReference type="RefSeq" id="WP_279990764.1">
    <property type="nucleotide sequence ID" value="NZ_JAOBZK010000012.1"/>
</dbReference>
<name>A0ABD4YTU6_9BURK</name>
<keyword evidence="1" id="KW-1133">Transmembrane helix</keyword>
<feature type="transmembrane region" description="Helical" evidence="1">
    <location>
        <begin position="242"/>
        <end position="264"/>
    </location>
</feature>
<reference evidence="2 3" key="1">
    <citation type="submission" date="2022-09" db="EMBL/GenBank/DDBJ databases">
        <title>Intensive care unit water sources are persistently colonized with multi-drug resistant bacteria and are the site of extensive horizontal gene transfer of antibiotic resistance genes.</title>
        <authorList>
            <person name="Diorio-Toth L."/>
        </authorList>
    </citation>
    <scope>NUCLEOTIDE SEQUENCE [LARGE SCALE GENOMIC DNA]</scope>
    <source>
        <strain evidence="2 3">GD03967</strain>
    </source>
</reference>
<keyword evidence="1" id="KW-0812">Transmembrane</keyword>
<feature type="transmembrane region" description="Helical" evidence="1">
    <location>
        <begin position="66"/>
        <end position="88"/>
    </location>
</feature>
<proteinExistence type="predicted"/>
<accession>A0ABD4YTU6</accession>
<evidence type="ECO:0008006" key="4">
    <source>
        <dbReference type="Google" id="ProtNLM"/>
    </source>
</evidence>
<gene>
    <name evidence="2" type="ORF">N5C72_10955</name>
</gene>
<dbReference type="AlphaFoldDB" id="A0ABD4YTU6"/>
<evidence type="ECO:0000313" key="2">
    <source>
        <dbReference type="EMBL" id="MDH1178596.1"/>
    </source>
</evidence>
<protein>
    <recommendedName>
        <fullName evidence="4">Transmembrane protein</fullName>
    </recommendedName>
</protein>
<comment type="caution">
    <text evidence="2">The sequence shown here is derived from an EMBL/GenBank/DDBJ whole genome shotgun (WGS) entry which is preliminary data.</text>
</comment>
<feature type="transmembrane region" description="Helical" evidence="1">
    <location>
        <begin position="103"/>
        <end position="123"/>
    </location>
</feature>
<evidence type="ECO:0000313" key="3">
    <source>
        <dbReference type="Proteomes" id="UP001158644"/>
    </source>
</evidence>
<sequence>MSIQNALLTFQEMLSNLRARSDWQSLPDIRIAMWPGQVSFSDDLSDPRMFNERYVESRVIAGKMAFVLYLLCGAFLTSFAFILYFVWWTLDEGGTAYEALADSWVILLLSALTGWLAGVLLKLEPACVRFNRQAQVVHIYDGPSKATTVAWRDVHPFTEFSTSADGKFAIRLVFQTGPADLAMASGAFDIGDESAMIDNLTRLEFLRRYMAEGLTAVQPDPQRIPCKPSGFTKSVTLKEDGVLCFLLAKFFVFPAYCLAGGPFIDRYLLRRASRLQWPAEVERLCAPDADLSGYDTTPVRPHKHHFYRFDGRGIEIVGSDGNAIG</sequence>
<organism evidence="2 3">
    <name type="scientific">Achromobacter mucicolens</name>
    <dbReference type="NCBI Taxonomy" id="1389922"/>
    <lineage>
        <taxon>Bacteria</taxon>
        <taxon>Pseudomonadati</taxon>
        <taxon>Pseudomonadota</taxon>
        <taxon>Betaproteobacteria</taxon>
        <taxon>Burkholderiales</taxon>
        <taxon>Alcaligenaceae</taxon>
        <taxon>Achromobacter</taxon>
    </lineage>
</organism>
<dbReference type="Proteomes" id="UP001158644">
    <property type="component" value="Unassembled WGS sequence"/>
</dbReference>
<keyword evidence="1" id="KW-0472">Membrane</keyword>
<dbReference type="EMBL" id="JAOBZK010000012">
    <property type="protein sequence ID" value="MDH1178596.1"/>
    <property type="molecule type" value="Genomic_DNA"/>
</dbReference>